<evidence type="ECO:0000256" key="6">
    <source>
        <dbReference type="SAM" id="Phobius"/>
    </source>
</evidence>
<evidence type="ECO:0000256" key="4">
    <source>
        <dbReference type="ARBA" id="ARBA00022989"/>
    </source>
</evidence>
<comment type="subcellular location">
    <subcellularLocation>
        <location evidence="1">Cell membrane</location>
        <topology evidence="1">Multi-pass membrane protein</topology>
    </subcellularLocation>
</comment>
<feature type="transmembrane region" description="Helical" evidence="6">
    <location>
        <begin position="412"/>
        <end position="438"/>
    </location>
</feature>
<feature type="domain" description="Metallo-beta-lactamase" evidence="7">
    <location>
        <begin position="498"/>
        <end position="647"/>
    </location>
</feature>
<evidence type="ECO:0000259" key="7">
    <source>
        <dbReference type="Pfam" id="PF00753"/>
    </source>
</evidence>
<dbReference type="InterPro" id="IPR004477">
    <property type="entry name" value="ComEC_N"/>
</dbReference>
<feature type="transmembrane region" description="Helical" evidence="6">
    <location>
        <begin position="261"/>
        <end position="279"/>
    </location>
</feature>
<dbReference type="SUPFAM" id="SSF56281">
    <property type="entry name" value="Metallo-hydrolase/oxidoreductase"/>
    <property type="match status" value="1"/>
</dbReference>
<feature type="transmembrane region" description="Helical" evidence="6">
    <location>
        <begin position="234"/>
        <end position="255"/>
    </location>
</feature>
<keyword evidence="4 6" id="KW-1133">Transmembrane helix</keyword>
<dbReference type="RefSeq" id="WP_353566932.1">
    <property type="nucleotide sequence ID" value="NZ_BAABRI010000010.1"/>
</dbReference>
<evidence type="ECO:0000256" key="2">
    <source>
        <dbReference type="ARBA" id="ARBA00022475"/>
    </source>
</evidence>
<dbReference type="InterPro" id="IPR052159">
    <property type="entry name" value="Competence_DNA_uptake"/>
</dbReference>
<keyword evidence="2" id="KW-1003">Cell membrane</keyword>
<proteinExistence type="predicted"/>
<feature type="transmembrane region" description="Helical" evidence="6">
    <location>
        <begin position="314"/>
        <end position="345"/>
    </location>
</feature>
<keyword evidence="10" id="KW-1185">Reference proteome</keyword>
<feature type="transmembrane region" description="Helical" evidence="6">
    <location>
        <begin position="381"/>
        <end position="406"/>
    </location>
</feature>
<comment type="caution">
    <text evidence="9">The sequence shown here is derived from an EMBL/GenBank/DDBJ whole genome shotgun (WGS) entry which is preliminary data.</text>
</comment>
<keyword evidence="5 6" id="KW-0472">Membrane</keyword>
<dbReference type="Pfam" id="PF00753">
    <property type="entry name" value="Lactamase_B"/>
    <property type="match status" value="1"/>
</dbReference>
<dbReference type="PANTHER" id="PTHR30619:SF7">
    <property type="entry name" value="BETA-LACTAMASE DOMAIN PROTEIN"/>
    <property type="match status" value="1"/>
</dbReference>
<reference evidence="9 10" key="1">
    <citation type="submission" date="2024-02" db="EMBL/GenBank/DDBJ databases">
        <title>Haloferula sargassicola NBRC 104335.</title>
        <authorList>
            <person name="Ichikawa N."/>
            <person name="Katano-Makiyama Y."/>
            <person name="Hidaka K."/>
        </authorList>
    </citation>
    <scope>NUCLEOTIDE SEQUENCE [LARGE SCALE GENOMIC DNA]</scope>
    <source>
        <strain evidence="9 10">NBRC 104335</strain>
    </source>
</reference>
<evidence type="ECO:0000259" key="8">
    <source>
        <dbReference type="Pfam" id="PF03772"/>
    </source>
</evidence>
<sequence>MKRRLRQQVERRPLLWLAGIALAAVLGVDGKVWTGLLVGLPLVAAAVASGIRRVWVAGLLLATVAGWLHAQSLAARGEAETWAGWTGVGRFEVLESPRRRGAEGWSALGRFAETGWRVWLEGSGPVPGKRAVVEGAGRFERPEGPRNPGGFDRRPWLARQDVAVVFRFSGPPSRLRPPPAWSGWGIRVKKGFREAVTRGLAPDSEEAMVIRAVVLGEHPENDLLIQPFRNTGTLHVFAVSGLHVGMVGLIGWAVLRLLGVPHRKALVPLLVLIFGYAWLTGLKPPAVRAAWMAALVLGAFALRRRPDAGNALGFAAVLVLVVNADLVFTAGVQLSFGVVLAILLLHQRVAERLAWMTREEPYLPRVLYGPLRESWLRTRRVLADGLGVSSAAWLGSAPLTAVHFGILTPISVVASLWLTGVVFPLLGLALFSAAGWWIPGWSATINHLNGRLADVALGSARAGARVPGGHFPVARGRPAPEFLWVFDVGGDGAACWSGKDGAVLIDGASRYRFEDQVLPALRQMAVRPESIVATHPDGRHIGGLIDAVDAFEVRQAMVPVERALGSTYRDWLAVCADRGVRMVAGRTGERYPLGDETWLEVVGEPDWRDWHRVADDRVMPVKLHWRGWRILFVADQGWGGEHALMAGGSDLSADLIVAGRHSYDNSLGDDFLNATGARVVIASHEGFPASERIPEGWRKACEARGIAVFHQGETGAVSVVADDHRLVVRAFLGGREISLQR</sequence>
<evidence type="ECO:0000313" key="9">
    <source>
        <dbReference type="EMBL" id="GAA5482802.1"/>
    </source>
</evidence>
<dbReference type="Pfam" id="PF03772">
    <property type="entry name" value="Competence"/>
    <property type="match status" value="1"/>
</dbReference>
<dbReference type="InterPro" id="IPR036866">
    <property type="entry name" value="RibonucZ/Hydroxyglut_hydro"/>
</dbReference>
<evidence type="ECO:0000256" key="1">
    <source>
        <dbReference type="ARBA" id="ARBA00004651"/>
    </source>
</evidence>
<evidence type="ECO:0000313" key="10">
    <source>
        <dbReference type="Proteomes" id="UP001476282"/>
    </source>
</evidence>
<gene>
    <name evidence="9" type="primary">comEC</name>
    <name evidence="9" type="ORF">Hsar01_02026</name>
</gene>
<dbReference type="NCBIfam" id="TIGR00360">
    <property type="entry name" value="ComEC_N-term"/>
    <property type="match status" value="1"/>
</dbReference>
<evidence type="ECO:0000256" key="5">
    <source>
        <dbReference type="ARBA" id="ARBA00023136"/>
    </source>
</evidence>
<name>A0ABP9UN04_9BACT</name>
<feature type="domain" description="ComEC/Rec2-related protein" evidence="8">
    <location>
        <begin position="226"/>
        <end position="480"/>
    </location>
</feature>
<dbReference type="InterPro" id="IPR001279">
    <property type="entry name" value="Metallo-B-lactamas"/>
</dbReference>
<protein>
    <submittedName>
        <fullName evidence="9">ComE operon protein 3</fullName>
    </submittedName>
</protein>
<accession>A0ABP9UN04</accession>
<dbReference type="Gene3D" id="3.60.15.10">
    <property type="entry name" value="Ribonuclease Z/Hydroxyacylglutathione hydrolase-like"/>
    <property type="match status" value="1"/>
</dbReference>
<dbReference type="Proteomes" id="UP001476282">
    <property type="component" value="Unassembled WGS sequence"/>
</dbReference>
<evidence type="ECO:0000256" key="3">
    <source>
        <dbReference type="ARBA" id="ARBA00022692"/>
    </source>
</evidence>
<dbReference type="EMBL" id="BAABRI010000010">
    <property type="protein sequence ID" value="GAA5482802.1"/>
    <property type="molecule type" value="Genomic_DNA"/>
</dbReference>
<organism evidence="9 10">
    <name type="scientific">Haloferula sargassicola</name>
    <dbReference type="NCBI Taxonomy" id="490096"/>
    <lineage>
        <taxon>Bacteria</taxon>
        <taxon>Pseudomonadati</taxon>
        <taxon>Verrucomicrobiota</taxon>
        <taxon>Verrucomicrobiia</taxon>
        <taxon>Verrucomicrobiales</taxon>
        <taxon>Verrucomicrobiaceae</taxon>
        <taxon>Haloferula</taxon>
    </lineage>
</organism>
<keyword evidence="3 6" id="KW-0812">Transmembrane</keyword>
<dbReference type="PANTHER" id="PTHR30619">
    <property type="entry name" value="DNA INTERNALIZATION/COMPETENCE PROTEIN COMEC/REC2"/>
    <property type="match status" value="1"/>
</dbReference>